<dbReference type="PANTHER" id="PTHR46268:SF6">
    <property type="entry name" value="UNIVERSAL STRESS PROTEIN UP12"/>
    <property type="match status" value="1"/>
</dbReference>
<evidence type="ECO:0000313" key="3">
    <source>
        <dbReference type="EMBL" id="KRK45980.1"/>
    </source>
</evidence>
<evidence type="ECO:0000313" key="4">
    <source>
        <dbReference type="Proteomes" id="UP000051450"/>
    </source>
</evidence>
<proteinExistence type="inferred from homology"/>
<dbReference type="InterPro" id="IPR014729">
    <property type="entry name" value="Rossmann-like_a/b/a_fold"/>
</dbReference>
<dbReference type="STRING" id="1423719.FC66_GL000941"/>
<evidence type="ECO:0000256" key="1">
    <source>
        <dbReference type="ARBA" id="ARBA00008791"/>
    </source>
</evidence>
<dbReference type="AlphaFoldDB" id="A0A0R1HHR1"/>
<keyword evidence="4" id="KW-1185">Reference proteome</keyword>
<organism evidence="3 4">
    <name type="scientific">Dellaglioa algida DSM 15638</name>
    <dbReference type="NCBI Taxonomy" id="1423719"/>
    <lineage>
        <taxon>Bacteria</taxon>
        <taxon>Bacillati</taxon>
        <taxon>Bacillota</taxon>
        <taxon>Bacilli</taxon>
        <taxon>Lactobacillales</taxon>
        <taxon>Lactobacillaceae</taxon>
        <taxon>Dellaglioa</taxon>
    </lineage>
</organism>
<dbReference type="RefSeq" id="WP_057974007.1">
    <property type="nucleotide sequence ID" value="NZ_AZDI01000003.1"/>
</dbReference>
<gene>
    <name evidence="3" type="ORF">FC66_GL000941</name>
</gene>
<dbReference type="Proteomes" id="UP000051450">
    <property type="component" value="Unassembled WGS sequence"/>
</dbReference>
<dbReference type="CDD" id="cd00293">
    <property type="entry name" value="USP-like"/>
    <property type="match status" value="1"/>
</dbReference>
<dbReference type="PANTHER" id="PTHR46268">
    <property type="entry name" value="STRESS RESPONSE PROTEIN NHAX"/>
    <property type="match status" value="1"/>
</dbReference>
<protein>
    <submittedName>
        <fullName evidence="3">Universal stress protein UspA-like nucleotide-binding protein</fullName>
    </submittedName>
</protein>
<dbReference type="Gene3D" id="3.40.50.620">
    <property type="entry name" value="HUPs"/>
    <property type="match status" value="1"/>
</dbReference>
<feature type="domain" description="UspA" evidence="2">
    <location>
        <begin position="11"/>
        <end position="148"/>
    </location>
</feature>
<comment type="caution">
    <text evidence="3">The sequence shown here is derived from an EMBL/GenBank/DDBJ whole genome shotgun (WGS) entry which is preliminary data.</text>
</comment>
<name>A0A0R1HHR1_9LACO</name>
<dbReference type="Pfam" id="PF00582">
    <property type="entry name" value="Usp"/>
    <property type="match status" value="1"/>
</dbReference>
<accession>A0A0R1HHR1</accession>
<sequence>MKKSFELPKHKNILVGVDNSADAQLAFLNAVSHALDDDSLLHIVTVLESDDLNVFQVLTKDTLAEKRLKVEKQLQEYKQSALDAGVKEVHIVLAEGEPGETIVKDVIPDVKPDLVVVGSAVTKGFGKYLGSQAAYVAKYAPVSVMVVR</sequence>
<dbReference type="EMBL" id="AZDI01000003">
    <property type="protein sequence ID" value="KRK45980.1"/>
    <property type="molecule type" value="Genomic_DNA"/>
</dbReference>
<comment type="similarity">
    <text evidence="1">Belongs to the universal stress protein A family.</text>
</comment>
<dbReference type="InterPro" id="IPR006015">
    <property type="entry name" value="Universal_stress_UspA"/>
</dbReference>
<dbReference type="PRINTS" id="PR01438">
    <property type="entry name" value="UNVRSLSTRESS"/>
</dbReference>
<dbReference type="InterPro" id="IPR006016">
    <property type="entry name" value="UspA"/>
</dbReference>
<evidence type="ECO:0000259" key="2">
    <source>
        <dbReference type="Pfam" id="PF00582"/>
    </source>
</evidence>
<reference evidence="3 4" key="1">
    <citation type="journal article" date="2015" name="Genome Announc.">
        <title>Expanding the biotechnology potential of lactobacilli through comparative genomics of 213 strains and associated genera.</title>
        <authorList>
            <person name="Sun Z."/>
            <person name="Harris H.M."/>
            <person name="McCann A."/>
            <person name="Guo C."/>
            <person name="Argimon S."/>
            <person name="Zhang W."/>
            <person name="Yang X."/>
            <person name="Jeffery I.B."/>
            <person name="Cooney J.C."/>
            <person name="Kagawa T.F."/>
            <person name="Liu W."/>
            <person name="Song Y."/>
            <person name="Salvetti E."/>
            <person name="Wrobel A."/>
            <person name="Rasinkangas P."/>
            <person name="Parkhill J."/>
            <person name="Rea M.C."/>
            <person name="O'Sullivan O."/>
            <person name="Ritari J."/>
            <person name="Douillard F.P."/>
            <person name="Paul Ross R."/>
            <person name="Yang R."/>
            <person name="Briner A.E."/>
            <person name="Felis G.E."/>
            <person name="de Vos W.M."/>
            <person name="Barrangou R."/>
            <person name="Klaenhammer T.R."/>
            <person name="Caufield P.W."/>
            <person name="Cui Y."/>
            <person name="Zhang H."/>
            <person name="O'Toole P.W."/>
        </authorList>
    </citation>
    <scope>NUCLEOTIDE SEQUENCE [LARGE SCALE GENOMIC DNA]</scope>
    <source>
        <strain evidence="3 4">DSM 15638</strain>
    </source>
</reference>
<dbReference type="PATRIC" id="fig|1423719.4.peg.957"/>
<dbReference type="OrthoDB" id="2243761at2"/>
<dbReference type="SUPFAM" id="SSF52402">
    <property type="entry name" value="Adenine nucleotide alpha hydrolases-like"/>
    <property type="match status" value="1"/>
</dbReference>